<evidence type="ECO:0000256" key="4">
    <source>
        <dbReference type="ARBA" id="ARBA00023125"/>
    </source>
</evidence>
<dbReference type="InterPro" id="IPR051677">
    <property type="entry name" value="AfsR-DnrI-RedD_regulator"/>
</dbReference>
<dbReference type="PANTHER" id="PTHR35807:SF1">
    <property type="entry name" value="TRANSCRIPTIONAL REGULATOR REDD"/>
    <property type="match status" value="1"/>
</dbReference>
<dbReference type="GO" id="GO:0003677">
    <property type="term" value="F:DNA binding"/>
    <property type="evidence" value="ECO:0007669"/>
    <property type="project" value="UniProtKB-UniRule"/>
</dbReference>
<feature type="domain" description="OmpR/PhoB-type" evidence="9">
    <location>
        <begin position="1"/>
        <end position="92"/>
    </location>
</feature>
<feature type="region of interest" description="Disordered" evidence="8">
    <location>
        <begin position="244"/>
        <end position="277"/>
    </location>
</feature>
<dbReference type="InterPro" id="IPR016032">
    <property type="entry name" value="Sig_transdc_resp-reg_C-effctor"/>
</dbReference>
<dbReference type="AlphaFoldDB" id="A0A066Z3C1"/>
<dbReference type="PROSITE" id="PS50005">
    <property type="entry name" value="TPR"/>
    <property type="match status" value="1"/>
</dbReference>
<name>A0A066Z3C1_9ACTN</name>
<evidence type="ECO:0000259" key="9">
    <source>
        <dbReference type="PROSITE" id="PS51755"/>
    </source>
</evidence>
<dbReference type="InterPro" id="IPR005158">
    <property type="entry name" value="BTAD"/>
</dbReference>
<dbReference type="eggNOG" id="COG0457">
    <property type="taxonomic scope" value="Bacteria"/>
</dbReference>
<evidence type="ECO:0000256" key="7">
    <source>
        <dbReference type="PROSITE-ProRule" id="PRU01091"/>
    </source>
</evidence>
<sequence length="978" mass="105071">MRFGLLGSLLAHDGERDCPVRGPKARALLAVLLLHANRPVSLDRLTDTLWGAHGPATAEASLRNLVARLRRALGDEPGHRLRAVPGGYRLDVAEDELDTLRFDRAVHRARAAHQAGDLPQVLAETAAALELWRGDPLADVTEPAAGHAAQLEQWRESRLQALEWRFDAELRQGRPHGLIAELTALTGEFPLHEGFHGQLMQALDRTGQRARALEVYQRLRRTLVDELGIEPGPAVQEVHRNILADPAPAGSPAGSPADSPADSRAGRPAPAQLPSAPAHFLGRREQLATLRTALLAAVADRPAVAVVSGMAGAGKSALALACAHALRAEFPDGQLFLNLRGATPGLTPLGALPALTSLLRGLGIEPSGLPEDPDTAAALLRTTLSGTRTLLLLDDAADLAQVRPLLPAGPGCAVLITGRAPMLALDGALHLRLDTLSERESIALVERTAGRATADRAVVAFEQADLARLVQLCGRLPLALRIVGARLAARRTLPVRGLVGRLEDREDRLDELELDDLSIRQSLALTYESLRASDRRPDRRAADALLAVGALDLPEYSAPLLAGVLGLTPAQAGTALDRLTEVALLDEPRLDRYVPHDLVRDFARELTADPEQRLRHTGAALDWYLATASAAARALEPDKHQLRRLPAVAPGRELDQHAALAFGDAEYGNLLVLVDRLADEPWATDRLLPTVRALFPYLRNRGRAQELAQLNRAALRAAGRTGNAFAEAYALSDLACAHFDVGRYQAALDLIEQSEARWRELDNPDQELTTRTNRGVLLHSLDRDEEALAVLESCAELARERGSTHHEATIYCSLGNLFEVTDPHLAISYHRRSLEAGRSVGSTAAETAGLNNIGFAHLRLGAHEDAIRSFDAALALPPGSAPWDFRIEAHRGRIDGLRRLGRLAEALTACQDLLALAASGPEGYGTGLAEHIRGLVLRDLGRPAEAAAAWRNGLASLANADAREVAEMRALLAATESA</sequence>
<dbReference type="CDD" id="cd15831">
    <property type="entry name" value="BTAD"/>
    <property type="match status" value="1"/>
</dbReference>
<evidence type="ECO:0000313" key="10">
    <source>
        <dbReference type="EMBL" id="KDN84660.1"/>
    </source>
</evidence>
<evidence type="ECO:0000313" key="11">
    <source>
        <dbReference type="Proteomes" id="UP000027178"/>
    </source>
</evidence>
<keyword evidence="6" id="KW-0802">TPR repeat</keyword>
<evidence type="ECO:0000256" key="8">
    <source>
        <dbReference type="SAM" id="MobiDB-lite"/>
    </source>
</evidence>
<dbReference type="InterPro" id="IPR019734">
    <property type="entry name" value="TPR_rpt"/>
</dbReference>
<dbReference type="EMBL" id="JNBY01000091">
    <property type="protein sequence ID" value="KDN84660.1"/>
    <property type="molecule type" value="Genomic_DNA"/>
</dbReference>
<organism evidence="10 11">
    <name type="scientific">Kitasatospora cheerisanensis KCTC 2395</name>
    <dbReference type="NCBI Taxonomy" id="1348663"/>
    <lineage>
        <taxon>Bacteria</taxon>
        <taxon>Bacillati</taxon>
        <taxon>Actinomycetota</taxon>
        <taxon>Actinomycetes</taxon>
        <taxon>Kitasatosporales</taxon>
        <taxon>Streptomycetaceae</taxon>
        <taxon>Kitasatospora</taxon>
    </lineage>
</organism>
<dbReference type="PANTHER" id="PTHR35807">
    <property type="entry name" value="TRANSCRIPTIONAL REGULATOR REDD-RELATED"/>
    <property type="match status" value="1"/>
</dbReference>
<dbReference type="GO" id="GO:0000160">
    <property type="term" value="P:phosphorelay signal transduction system"/>
    <property type="evidence" value="ECO:0007669"/>
    <property type="project" value="UniProtKB-KW"/>
</dbReference>
<dbReference type="Gene3D" id="3.40.50.300">
    <property type="entry name" value="P-loop containing nucleotide triphosphate hydrolases"/>
    <property type="match status" value="1"/>
</dbReference>
<dbReference type="eggNOG" id="COG3629">
    <property type="taxonomic scope" value="Bacteria"/>
</dbReference>
<comment type="similarity">
    <text evidence="1">Belongs to the AfsR/DnrI/RedD regulatory family.</text>
</comment>
<dbReference type="Proteomes" id="UP000027178">
    <property type="component" value="Unassembled WGS sequence"/>
</dbReference>
<keyword evidence="4 7" id="KW-0238">DNA-binding</keyword>
<evidence type="ECO:0000256" key="5">
    <source>
        <dbReference type="ARBA" id="ARBA00023163"/>
    </source>
</evidence>
<accession>A0A066Z3C1</accession>
<dbReference type="Gene3D" id="1.25.40.10">
    <property type="entry name" value="Tetratricopeptide repeat domain"/>
    <property type="match status" value="3"/>
</dbReference>
<proteinExistence type="inferred from homology"/>
<dbReference type="InterPro" id="IPR041664">
    <property type="entry name" value="AAA_16"/>
</dbReference>
<evidence type="ECO:0000256" key="2">
    <source>
        <dbReference type="ARBA" id="ARBA00023012"/>
    </source>
</evidence>
<protein>
    <recommendedName>
        <fullName evidence="9">OmpR/PhoB-type domain-containing protein</fullName>
    </recommendedName>
</protein>
<comment type="caution">
    <text evidence="10">The sequence shown here is derived from an EMBL/GenBank/DDBJ whole genome shotgun (WGS) entry which is preliminary data.</text>
</comment>
<dbReference type="HOGENOM" id="CLU_004665_2_0_11"/>
<dbReference type="InterPro" id="IPR036388">
    <property type="entry name" value="WH-like_DNA-bd_sf"/>
</dbReference>
<dbReference type="PRINTS" id="PR00364">
    <property type="entry name" value="DISEASERSIST"/>
</dbReference>
<dbReference type="RefSeq" id="WP_035863816.1">
    <property type="nucleotide sequence ID" value="NZ_KK853997.1"/>
</dbReference>
<feature type="repeat" description="TPR" evidence="6">
    <location>
        <begin position="847"/>
        <end position="880"/>
    </location>
</feature>
<dbReference type="SMART" id="SM00028">
    <property type="entry name" value="TPR"/>
    <property type="match status" value="6"/>
</dbReference>
<dbReference type="PROSITE" id="PS51755">
    <property type="entry name" value="OMPR_PHOB"/>
    <property type="match status" value="1"/>
</dbReference>
<feature type="DNA-binding region" description="OmpR/PhoB-type" evidence="7">
    <location>
        <begin position="1"/>
        <end position="92"/>
    </location>
</feature>
<dbReference type="OrthoDB" id="3862494at2"/>
<dbReference type="GO" id="GO:0006355">
    <property type="term" value="P:regulation of DNA-templated transcription"/>
    <property type="evidence" value="ECO:0007669"/>
    <property type="project" value="InterPro"/>
</dbReference>
<gene>
    <name evidence="10" type="ORF">KCH_35250</name>
</gene>
<dbReference type="SMART" id="SM01043">
    <property type="entry name" value="BTAD"/>
    <property type="match status" value="1"/>
</dbReference>
<dbReference type="Pfam" id="PF03704">
    <property type="entry name" value="BTAD"/>
    <property type="match status" value="1"/>
</dbReference>
<dbReference type="Pfam" id="PF00486">
    <property type="entry name" value="Trans_reg_C"/>
    <property type="match status" value="1"/>
</dbReference>
<keyword evidence="11" id="KW-1185">Reference proteome</keyword>
<keyword evidence="5" id="KW-0804">Transcription</keyword>
<keyword evidence="3" id="KW-0805">Transcription regulation</keyword>
<dbReference type="InterPro" id="IPR011990">
    <property type="entry name" value="TPR-like_helical_dom_sf"/>
</dbReference>
<keyword evidence="2" id="KW-0902">Two-component regulatory system</keyword>
<dbReference type="SUPFAM" id="SSF48452">
    <property type="entry name" value="TPR-like"/>
    <property type="match status" value="2"/>
</dbReference>
<dbReference type="Pfam" id="PF13424">
    <property type="entry name" value="TPR_12"/>
    <property type="match status" value="1"/>
</dbReference>
<evidence type="ECO:0000256" key="6">
    <source>
        <dbReference type="PROSITE-ProRule" id="PRU00339"/>
    </source>
</evidence>
<dbReference type="PATRIC" id="fig|1348663.4.peg.3391"/>
<reference evidence="10 11" key="1">
    <citation type="submission" date="2014-05" db="EMBL/GenBank/DDBJ databases">
        <title>Draft Genome Sequence of Kitasatospora cheerisanensis KCTC 2395.</title>
        <authorList>
            <person name="Nam D.H."/>
        </authorList>
    </citation>
    <scope>NUCLEOTIDE SEQUENCE [LARGE SCALE GENOMIC DNA]</scope>
    <source>
        <strain evidence="10 11">KCTC 2395</strain>
    </source>
</reference>
<dbReference type="SMART" id="SM00862">
    <property type="entry name" value="Trans_reg_C"/>
    <property type="match status" value="1"/>
</dbReference>
<evidence type="ECO:0000256" key="1">
    <source>
        <dbReference type="ARBA" id="ARBA00005820"/>
    </source>
</evidence>
<dbReference type="SUPFAM" id="SSF46894">
    <property type="entry name" value="C-terminal effector domain of the bipartite response regulators"/>
    <property type="match status" value="1"/>
</dbReference>
<dbReference type="InterPro" id="IPR001867">
    <property type="entry name" value="OmpR/PhoB-type_DNA-bd"/>
</dbReference>
<dbReference type="SUPFAM" id="SSF52540">
    <property type="entry name" value="P-loop containing nucleoside triphosphate hydrolases"/>
    <property type="match status" value="1"/>
</dbReference>
<dbReference type="InterPro" id="IPR027417">
    <property type="entry name" value="P-loop_NTPase"/>
</dbReference>
<evidence type="ECO:0000256" key="3">
    <source>
        <dbReference type="ARBA" id="ARBA00023015"/>
    </source>
</evidence>
<dbReference type="Pfam" id="PF13191">
    <property type="entry name" value="AAA_16"/>
    <property type="match status" value="1"/>
</dbReference>
<feature type="compositionally biased region" description="Low complexity" evidence="8">
    <location>
        <begin position="244"/>
        <end position="263"/>
    </location>
</feature>
<dbReference type="Gene3D" id="1.10.10.10">
    <property type="entry name" value="Winged helix-like DNA-binding domain superfamily/Winged helix DNA-binding domain"/>
    <property type="match status" value="1"/>
</dbReference>